<dbReference type="GO" id="GO:0009279">
    <property type="term" value="C:cell outer membrane"/>
    <property type="evidence" value="ECO:0007669"/>
    <property type="project" value="UniProtKB-SubCell"/>
</dbReference>
<evidence type="ECO:0000256" key="2">
    <source>
        <dbReference type="ARBA" id="ARBA00006275"/>
    </source>
</evidence>
<dbReference type="Pfam" id="PF07980">
    <property type="entry name" value="SusD_RagB"/>
    <property type="match status" value="1"/>
</dbReference>
<evidence type="ECO:0000313" key="9">
    <source>
        <dbReference type="Proteomes" id="UP000245466"/>
    </source>
</evidence>
<evidence type="ECO:0000256" key="1">
    <source>
        <dbReference type="ARBA" id="ARBA00004442"/>
    </source>
</evidence>
<evidence type="ECO:0000256" key="5">
    <source>
        <dbReference type="ARBA" id="ARBA00023237"/>
    </source>
</evidence>
<reference evidence="8 9" key="1">
    <citation type="submission" date="2018-04" db="EMBL/GenBank/DDBJ databases">
        <title>Genomic Encyclopedia of Type Strains, Phase IV (KMG-IV): sequencing the most valuable type-strain genomes for metagenomic binning, comparative biology and taxonomic classification.</title>
        <authorList>
            <person name="Goeker M."/>
        </authorList>
    </citation>
    <scope>NUCLEOTIDE SEQUENCE [LARGE SCALE GENOMIC DNA]</scope>
    <source>
        <strain evidence="8 9">DSM 100231</strain>
    </source>
</reference>
<dbReference type="EMBL" id="QEKI01000010">
    <property type="protein sequence ID" value="PVY39681.1"/>
    <property type="molecule type" value="Genomic_DNA"/>
</dbReference>
<evidence type="ECO:0000313" key="8">
    <source>
        <dbReference type="EMBL" id="PVY39681.1"/>
    </source>
</evidence>
<dbReference type="Proteomes" id="UP000245466">
    <property type="component" value="Unassembled WGS sequence"/>
</dbReference>
<proteinExistence type="inferred from homology"/>
<keyword evidence="5" id="KW-0998">Cell outer membrane</keyword>
<keyword evidence="4" id="KW-0472">Membrane</keyword>
<dbReference type="InterPro" id="IPR012944">
    <property type="entry name" value="SusD_RagB_dom"/>
</dbReference>
<evidence type="ECO:0000256" key="4">
    <source>
        <dbReference type="ARBA" id="ARBA00023136"/>
    </source>
</evidence>
<gene>
    <name evidence="8" type="ORF">C8E01_11070</name>
</gene>
<sequence>MINNMKNIASYLKVGLLSGCLLLSSGCELDIPNPNAASDVEVLNSREGIVALSVGMRQFYSTAGLEAALLYPGVTGREMKGVATFTNVLELEAGGTALPTFNGNILGLWSRMQRVMYMSEQILENAPNIPTLTGGTLSGVMAHAHLFNAMALGNLINAFEQANLETSRTDRVTFNSRAEVLAAAIAHLNEGIALIEAIPPSPEFTTQVTGTAFDLRNTLYAYSARYNLYAGNYDAAISNADKVDLTRRSEFVYSTLSPNPVYNTVFILAYFRPRDKFGLPDALFEAGDRRYNFYMTEPGADVAGDRVMTLAGFFNTQTTGIPAYLPDEMKLIKAEALLRNNGSQDEALALINQVRTQTAGDPFSVHAGLPAYSGPMTREALLLEVYKQRSAELYLSGQKWEDSRRFNRPGPPDNLSERNRNFYPYPDQERRNNPNTPNDPAI</sequence>
<feature type="domain" description="RagB/SusD" evidence="7">
    <location>
        <begin position="328"/>
        <end position="430"/>
    </location>
</feature>
<comment type="similarity">
    <text evidence="2">Belongs to the SusD family.</text>
</comment>
<dbReference type="PROSITE" id="PS51257">
    <property type="entry name" value="PROKAR_LIPOPROTEIN"/>
    <property type="match status" value="1"/>
</dbReference>
<protein>
    <submittedName>
        <fullName evidence="8">Putative outer membrane starch-binding protein</fullName>
    </submittedName>
</protein>
<name>A0A2U1ATJ1_9BACT</name>
<evidence type="ECO:0000256" key="6">
    <source>
        <dbReference type="SAM" id="MobiDB-lite"/>
    </source>
</evidence>
<keyword evidence="9" id="KW-1185">Reference proteome</keyword>
<evidence type="ECO:0000259" key="7">
    <source>
        <dbReference type="Pfam" id="PF07980"/>
    </source>
</evidence>
<keyword evidence="3" id="KW-0732">Signal</keyword>
<evidence type="ECO:0000256" key="3">
    <source>
        <dbReference type="ARBA" id="ARBA00022729"/>
    </source>
</evidence>
<dbReference type="AlphaFoldDB" id="A0A2U1ATJ1"/>
<comment type="caution">
    <text evidence="8">The sequence shown here is derived from an EMBL/GenBank/DDBJ whole genome shotgun (WGS) entry which is preliminary data.</text>
</comment>
<dbReference type="Gene3D" id="1.25.40.390">
    <property type="match status" value="2"/>
</dbReference>
<comment type="subcellular location">
    <subcellularLocation>
        <location evidence="1">Cell outer membrane</location>
    </subcellularLocation>
</comment>
<feature type="region of interest" description="Disordered" evidence="6">
    <location>
        <begin position="402"/>
        <end position="442"/>
    </location>
</feature>
<dbReference type="InterPro" id="IPR011990">
    <property type="entry name" value="TPR-like_helical_dom_sf"/>
</dbReference>
<dbReference type="SUPFAM" id="SSF48452">
    <property type="entry name" value="TPR-like"/>
    <property type="match status" value="1"/>
</dbReference>
<organism evidence="8 9">
    <name type="scientific">Pontibacter virosus</name>
    <dbReference type="NCBI Taxonomy" id="1765052"/>
    <lineage>
        <taxon>Bacteria</taxon>
        <taxon>Pseudomonadati</taxon>
        <taxon>Bacteroidota</taxon>
        <taxon>Cytophagia</taxon>
        <taxon>Cytophagales</taxon>
        <taxon>Hymenobacteraceae</taxon>
        <taxon>Pontibacter</taxon>
    </lineage>
</organism>
<accession>A0A2U1ATJ1</accession>
<feature type="compositionally biased region" description="Polar residues" evidence="6">
    <location>
        <begin position="433"/>
        <end position="442"/>
    </location>
</feature>